<accession>A0ABV4US20</accession>
<evidence type="ECO:0000313" key="2">
    <source>
        <dbReference type="Proteomes" id="UP001575652"/>
    </source>
</evidence>
<name>A0ABV4US20_9MICC</name>
<comment type="caution">
    <text evidence="1">The sequence shown here is derived from an EMBL/GenBank/DDBJ whole genome shotgun (WGS) entry which is preliminary data.</text>
</comment>
<keyword evidence="2" id="KW-1185">Reference proteome</keyword>
<gene>
    <name evidence="1" type="ORF">ACETWP_14120</name>
</gene>
<organism evidence="1 2">
    <name type="scientific">Arthrobacter halodurans</name>
    <dbReference type="NCBI Taxonomy" id="516699"/>
    <lineage>
        <taxon>Bacteria</taxon>
        <taxon>Bacillati</taxon>
        <taxon>Actinomycetota</taxon>
        <taxon>Actinomycetes</taxon>
        <taxon>Micrococcales</taxon>
        <taxon>Micrococcaceae</taxon>
        <taxon>Arthrobacter</taxon>
    </lineage>
</organism>
<sequence length="1261" mass="137534">MTNWPPISRDDLKAAAKTAAFDVMFPELIRRLIAETADGLTSLDMPSGSGIAAGGFDGIVEATSSNAFVPDGISVWELSVGGGQGKAEDDYTKRLNGPPGTKMADVTYVQVILEPWTKARSWAAAKSSEAKWHRVEGYNLDRVTTWLEQAPSTTAWLAAYLGKALPGVRDLKTWWSESWLPSTRVELGRGIVLAGRETAAKRLLEDIESGRRVISLGGGLPPDEAPAFIAAAILDDATPEGLSRSSRALLISDAASLAQLMALPQPMIFILLDATLTRDLPSASRHQVILTVTQGTASVEVPRLDSEKISAELKNKVDEDSIHALAALGRRSLLALRRRLAHHPELLIPTWASEGDSILRRLLLVGKWRAGNTDDRQVLADLMGSSYENVDARVRTLSSAVIPPFMSQVNDIWHVVTLEDAWSLKSQEITADDLVAFRAAALAVLGEEDPVLAMPDDERHLAGIRGIGRKYSGVLREGIAQGLALLGSLAVPVSGGGSATTASFARSVVRELVDAASEDATYRKWHSLGDVMSDLAEASPEEFLNAVAAGFGEGAASHQKMFVEPADNQFGAPTSSHTYFLWALERLAWSPDYIDEAVEALAGLADIDPGGRTTNRPLNSLRGILNAWVPNTSADVNDRIRCIRNVARRHPATGARLLTSLIPKYREMQMIHSSPRFREWGRLKRTSAEEMREVLRVVVNELSALAANNAAVALMAVDKLAAVDAAMRTELLSAIRSAGSNGGGESDDLTQLFHGLREFVARHKEYPDASWALPHDVIAEVEEVMHEIAPHDTFDLNSWMFENDWIDIGSFRRRDDYAAYAAEVLRLRTEVVEDIFTATGLDGVLGFAVRVGTPELVGSALANSGEDVAEALLPHLATDGNEYKMAHGYFAGRIRTAGHIDLVDSLIALTPEAKAKARLLRMLPDLDLASSRLVALSDDEVTQSYWSEFPIYGLGHDFQDVTKVGWSLLAVDRPASAVMLVSLYIQQSKDMGLEEAKLVAAALDRLLELAEIPDNEKSAFRESDLERIFSLLANHREDLGRVRVIRLEWNFFQALGFDAAAPSLHHAVVTGADFFADLIKMCFRAAGEEAKERTEQERAVAARAFEVLRTCKRCPGFDADGVVDAEALTAWVTDARERLSESDMKIIGDQQIGELLANAPARASGAPLQDSVRDLIERVRSRDLEQGIYLGIVNSRGVTSRSLGEGGAQEMELAGKFRAWADGAKAWPRVRKLLEAVAESYEGQARREELSAEAWRQGLRD</sequence>
<dbReference type="Proteomes" id="UP001575652">
    <property type="component" value="Unassembled WGS sequence"/>
</dbReference>
<evidence type="ECO:0000313" key="1">
    <source>
        <dbReference type="EMBL" id="MFB0835723.1"/>
    </source>
</evidence>
<protein>
    <submittedName>
        <fullName evidence="1">Uncharacterized protein</fullName>
    </submittedName>
</protein>
<dbReference type="EMBL" id="JBHDLJ010000013">
    <property type="protein sequence ID" value="MFB0835723.1"/>
    <property type="molecule type" value="Genomic_DNA"/>
</dbReference>
<proteinExistence type="predicted"/>
<reference evidence="1 2" key="1">
    <citation type="submission" date="2024-09" db="EMBL/GenBank/DDBJ databases">
        <authorList>
            <person name="Salinas-Garcia M.A."/>
            <person name="Prieme A."/>
        </authorList>
    </citation>
    <scope>NUCLEOTIDE SEQUENCE [LARGE SCALE GENOMIC DNA]</scope>
    <source>
        <strain evidence="1 2">DSM 21081</strain>
    </source>
</reference>
<dbReference type="RefSeq" id="WP_373972896.1">
    <property type="nucleotide sequence ID" value="NZ_JBHDLJ010000013.1"/>
</dbReference>